<protein>
    <submittedName>
        <fullName evidence="2">Uncharacterized protein</fullName>
    </submittedName>
</protein>
<dbReference type="AlphaFoldDB" id="A0A5B0PN56"/>
<evidence type="ECO:0000313" key="2">
    <source>
        <dbReference type="EMBL" id="KAA1102366.1"/>
    </source>
</evidence>
<organism evidence="2 3">
    <name type="scientific">Puccinia graminis f. sp. tritici</name>
    <dbReference type="NCBI Taxonomy" id="56615"/>
    <lineage>
        <taxon>Eukaryota</taxon>
        <taxon>Fungi</taxon>
        <taxon>Dikarya</taxon>
        <taxon>Basidiomycota</taxon>
        <taxon>Pucciniomycotina</taxon>
        <taxon>Pucciniomycetes</taxon>
        <taxon>Pucciniales</taxon>
        <taxon>Pucciniaceae</taxon>
        <taxon>Puccinia</taxon>
    </lineage>
</organism>
<evidence type="ECO:0000256" key="1">
    <source>
        <dbReference type="SAM" id="MobiDB-lite"/>
    </source>
</evidence>
<proteinExistence type="predicted"/>
<accession>A0A5B0PN56</accession>
<dbReference type="EMBL" id="VDEP01000338">
    <property type="protein sequence ID" value="KAA1102366.1"/>
    <property type="molecule type" value="Genomic_DNA"/>
</dbReference>
<dbReference type="Proteomes" id="UP000325313">
    <property type="component" value="Unassembled WGS sequence"/>
</dbReference>
<reference evidence="2 3" key="1">
    <citation type="submission" date="2019-05" db="EMBL/GenBank/DDBJ databases">
        <title>Emergence of the Ug99 lineage of the wheat stem rust pathogen through somatic hybridization.</title>
        <authorList>
            <person name="Li F."/>
            <person name="Upadhyaya N.M."/>
            <person name="Sperschneider J."/>
            <person name="Matny O."/>
            <person name="Nguyen-Phuc H."/>
            <person name="Mago R."/>
            <person name="Raley C."/>
            <person name="Miller M.E."/>
            <person name="Silverstein K.A.T."/>
            <person name="Henningsen E."/>
            <person name="Hirsch C.D."/>
            <person name="Visser B."/>
            <person name="Pretorius Z.A."/>
            <person name="Steffenson B.J."/>
            <person name="Schwessinger B."/>
            <person name="Dodds P.N."/>
            <person name="Figueroa M."/>
        </authorList>
    </citation>
    <scope>NUCLEOTIDE SEQUENCE [LARGE SCALE GENOMIC DNA]</scope>
    <source>
        <strain evidence="2 3">Ug99</strain>
    </source>
</reference>
<evidence type="ECO:0000313" key="3">
    <source>
        <dbReference type="Proteomes" id="UP000325313"/>
    </source>
</evidence>
<sequence>MSSMSSTRKQVAPSLVTTQTLFNTQFVGESSPTSVRSRNVRRVCQTVGDGLQDLSGEVSPNICRNDASDKSVGAASLPRPSNSPHSLPCKPNDALGARGTSIPGQKFMWQIRIVKTQIPETKAPNFARLSRK</sequence>
<comment type="caution">
    <text evidence="2">The sequence shown here is derived from an EMBL/GenBank/DDBJ whole genome shotgun (WGS) entry which is preliminary data.</text>
</comment>
<feature type="region of interest" description="Disordered" evidence="1">
    <location>
        <begin position="65"/>
        <end position="101"/>
    </location>
</feature>
<gene>
    <name evidence="2" type="ORF">PGTUg99_030503</name>
</gene>
<name>A0A5B0PN56_PUCGR</name>